<dbReference type="Pfam" id="PF03446">
    <property type="entry name" value="NAD_binding_2"/>
    <property type="match status" value="1"/>
</dbReference>
<name>M5PQI1_DESAF</name>
<dbReference type="PANTHER" id="PTHR11811">
    <property type="entry name" value="6-PHOSPHOGLUCONATE DEHYDROGENASE"/>
    <property type="match status" value="1"/>
</dbReference>
<accession>M5PQI1</accession>
<dbReference type="GO" id="GO:0004616">
    <property type="term" value="F:phosphogluconate dehydrogenase (decarboxylating) activity"/>
    <property type="evidence" value="ECO:0007669"/>
    <property type="project" value="InterPro"/>
</dbReference>
<comment type="caution">
    <text evidence="2">The sequence shown here is derived from an EMBL/GenBank/DDBJ whole genome shotgun (WGS) entry which is preliminary data.</text>
</comment>
<dbReference type="InterPro" id="IPR006115">
    <property type="entry name" value="6PGDH_NADP-bd"/>
</dbReference>
<gene>
    <name evidence="2" type="ORF">PCS_02778</name>
</gene>
<dbReference type="RefSeq" id="WP_005988170.1">
    <property type="nucleotide sequence ID" value="NZ_AOSV01000030.1"/>
</dbReference>
<organism evidence="2 3">
    <name type="scientific">Desulfocurvibacter africanus PCS</name>
    <dbReference type="NCBI Taxonomy" id="1262666"/>
    <lineage>
        <taxon>Bacteria</taxon>
        <taxon>Pseudomonadati</taxon>
        <taxon>Thermodesulfobacteriota</taxon>
        <taxon>Desulfovibrionia</taxon>
        <taxon>Desulfovibrionales</taxon>
        <taxon>Desulfovibrionaceae</taxon>
        <taxon>Desulfocurvibacter</taxon>
    </lineage>
</organism>
<dbReference type="Proteomes" id="UP000011922">
    <property type="component" value="Unassembled WGS sequence"/>
</dbReference>
<dbReference type="GO" id="GO:0050661">
    <property type="term" value="F:NADP binding"/>
    <property type="evidence" value="ECO:0007669"/>
    <property type="project" value="InterPro"/>
</dbReference>
<reference evidence="2 3" key="1">
    <citation type="journal article" date="2013" name="Genome Announc.">
        <title>Draft Genome Sequence for Desulfovibrio africanus Strain PCS.</title>
        <authorList>
            <person name="Brown S.D."/>
            <person name="Utturkar S.M."/>
            <person name="Arkin A.P."/>
            <person name="Deutschbauer A.M."/>
            <person name="Elias D.A."/>
            <person name="Hazen T.C."/>
            <person name="Chakraborty R."/>
        </authorList>
    </citation>
    <scope>NUCLEOTIDE SEQUENCE [LARGE SCALE GENOMIC DNA]</scope>
    <source>
        <strain evidence="2 3">PCS</strain>
    </source>
</reference>
<dbReference type="EMBL" id="AOSV01000030">
    <property type="protein sequence ID" value="EMG36275.1"/>
    <property type="molecule type" value="Genomic_DNA"/>
</dbReference>
<dbReference type="Gene3D" id="3.40.50.720">
    <property type="entry name" value="NAD(P)-binding Rossmann-like Domain"/>
    <property type="match status" value="1"/>
</dbReference>
<sequence length="236" mass="26116">MHVAVMTGGLESEDLARRLLKAGHRVLACALDDESLERLAHHGRIERVSLESVPAKLSRPRVLWFATTPAREFDAALDKLEGSLAKDDTLVDSGNTFYEDDLCRAKRLERRGAFLLDAGVFKEGYRLSFAVGGDFAAFEFLRPLFESLAFRGGVCHCGGPGAGHFVRSLHERTEHLLRMAYHEARECIEASPYKVDLGFSEFLLFTQRYCKGQPCADLPLEGLAAMAAPSVTSRPD</sequence>
<dbReference type="SUPFAM" id="SSF51735">
    <property type="entry name" value="NAD(P)-binding Rossmann-fold domains"/>
    <property type="match status" value="1"/>
</dbReference>
<feature type="domain" description="6-phosphogluconate dehydrogenase NADP-binding" evidence="1">
    <location>
        <begin position="14"/>
        <end position="149"/>
    </location>
</feature>
<evidence type="ECO:0000313" key="2">
    <source>
        <dbReference type="EMBL" id="EMG36275.1"/>
    </source>
</evidence>
<dbReference type="OrthoDB" id="9804542at2"/>
<dbReference type="AlphaFoldDB" id="M5PQI1"/>
<dbReference type="InterPro" id="IPR036291">
    <property type="entry name" value="NAD(P)-bd_dom_sf"/>
</dbReference>
<evidence type="ECO:0000259" key="1">
    <source>
        <dbReference type="Pfam" id="PF03446"/>
    </source>
</evidence>
<evidence type="ECO:0000313" key="3">
    <source>
        <dbReference type="Proteomes" id="UP000011922"/>
    </source>
</evidence>
<dbReference type="PATRIC" id="fig|1262666.3.peg.2810"/>
<protein>
    <submittedName>
        <fullName evidence="2">Putative 6-phosphogluconate dehydrogenase</fullName>
    </submittedName>
</protein>
<proteinExistence type="predicted"/>
<dbReference type="InterPro" id="IPR006183">
    <property type="entry name" value="Pgluconate_DH"/>
</dbReference>